<evidence type="ECO:0000313" key="2">
    <source>
        <dbReference type="Proteomes" id="UP000237749"/>
    </source>
</evidence>
<reference evidence="1 2" key="1">
    <citation type="submission" date="2018-02" db="EMBL/GenBank/DDBJ databases">
        <title>Genomic Encyclopedia of Archaeal and Bacterial Type Strains, Phase II (KMG-II): from individual species to whole genera.</title>
        <authorList>
            <person name="Goeker M."/>
        </authorList>
    </citation>
    <scope>NUCLEOTIDE SEQUENCE [LARGE SCALE GENOMIC DNA]</scope>
    <source>
        <strain evidence="1 2">DSM 3808</strain>
    </source>
</reference>
<dbReference type="EMBL" id="PTJA01000003">
    <property type="protein sequence ID" value="PPK81940.1"/>
    <property type="molecule type" value="Genomic_DNA"/>
</dbReference>
<dbReference type="InterPro" id="IPR038765">
    <property type="entry name" value="Papain-like_cys_pep_sf"/>
</dbReference>
<protein>
    <recommendedName>
        <fullName evidence="3">Permuted papain-like amidase YaeF/Yiix C92 family enzyme</fullName>
    </recommendedName>
</protein>
<dbReference type="Gene3D" id="3.90.1720.10">
    <property type="entry name" value="endopeptidase domain like (from Nostoc punctiforme)"/>
    <property type="match status" value="1"/>
</dbReference>
<dbReference type="AlphaFoldDB" id="A0A2S6HVG5"/>
<keyword evidence="2" id="KW-1185">Reference proteome</keyword>
<gene>
    <name evidence="1" type="ORF">BXY41_103150</name>
</gene>
<evidence type="ECO:0008006" key="3">
    <source>
        <dbReference type="Google" id="ProtNLM"/>
    </source>
</evidence>
<evidence type="ECO:0000313" key="1">
    <source>
        <dbReference type="EMBL" id="PPK81940.1"/>
    </source>
</evidence>
<organism evidence="1 2">
    <name type="scientific">Lacrimispora xylanisolvens</name>
    <dbReference type="NCBI Taxonomy" id="384636"/>
    <lineage>
        <taxon>Bacteria</taxon>
        <taxon>Bacillati</taxon>
        <taxon>Bacillota</taxon>
        <taxon>Clostridia</taxon>
        <taxon>Lachnospirales</taxon>
        <taxon>Lachnospiraceae</taxon>
        <taxon>Lacrimispora</taxon>
    </lineage>
</organism>
<proteinExistence type="predicted"/>
<dbReference type="Proteomes" id="UP000237749">
    <property type="component" value="Unassembled WGS sequence"/>
</dbReference>
<accession>A0A2S6HVG5</accession>
<name>A0A2S6HVG5_9FIRM</name>
<comment type="caution">
    <text evidence="1">The sequence shown here is derived from an EMBL/GenBank/DDBJ whole genome shotgun (WGS) entry which is preliminary data.</text>
</comment>
<sequence length="182" mass="20529">MQVAKIYISLIKTKSPIGRLVSLIKRDEVTHAAISLDKNLYSLHGFGRRSNWIPIIAGFRKETYSAGYYGRLKTLPGIVLEMNVTEVQYNKAAKIVSCFARNPNKYHYSITKLISNLFNIEVQSSNSFICSEFVAYVLQKAGIMNFTTPLNLVRPQVLLQELIKCQAIPVYQGDMKQYGATA</sequence>
<dbReference type="SUPFAM" id="SSF54001">
    <property type="entry name" value="Cysteine proteinases"/>
    <property type="match status" value="1"/>
</dbReference>